<proteinExistence type="predicted"/>
<gene>
    <name evidence="2" type="ORF">M231_07684</name>
</gene>
<dbReference type="VEuPathDB" id="FungiDB:TREMEDRAFT_63386"/>
<feature type="compositionally biased region" description="Polar residues" evidence="1">
    <location>
        <begin position="215"/>
        <end position="224"/>
    </location>
</feature>
<name>A0A4Q1BBM8_TREME</name>
<dbReference type="STRING" id="5217.A0A4Q1BBM8"/>
<dbReference type="OrthoDB" id="2596588at2759"/>
<sequence length="523" mass="57615">MSYPNSTLRKRRSIKDLFNITWDGEAPYDPDQPPYPDSTDTFPPQPSDFEVKKKRSISFFRKGDQDQTQVDESVEVNEISRPRPRRSFSLFRPSTPTTPAIDLFGEGITTIEQYSYHQDVEDQEREDRQDYDIPSPPYTPITPTTPNKPTKKRSWFNLRRKESFPVETETTVEQPTTPEDMDTFVHHTSYFPEYEPIFTSSSPFSKTTTAAVSTQITPKSQPVNPTLPPPDQFAHDEYHHHHHHHQQQQQQQQQHLHWNTGNKLKKGKVHFHPDPHVDAYPTPETTPVKVTNPKDDATTIKGMPHVHPLLQQNYTKGADWHHHESYFPEYTPIFPPISKYTGTATPYMMSEAEKQAAWHSKTLGHAVTVHYPDLPSWADYGKNIPKTQGSWQSGRWGVEGWTGYGYDGEKLPNAQGETFGAPMDKGVLSKTGDDGKGGGKGKKGKGGGASGKGEGDGDGEDGDGGGDEDEKGEEGGGEGGTEEGTGQGSGGGSNPSGGGSGTSASQGGQGGGGKKGKNKNKKN</sequence>
<dbReference type="AlphaFoldDB" id="A0A4Q1BBM8"/>
<feature type="region of interest" description="Disordered" evidence="1">
    <location>
        <begin position="413"/>
        <end position="523"/>
    </location>
</feature>
<feature type="compositionally biased region" description="Acidic residues" evidence="1">
    <location>
        <begin position="456"/>
        <end position="476"/>
    </location>
</feature>
<dbReference type="EMBL" id="SDIL01000161">
    <property type="protein sequence ID" value="RXK35064.1"/>
    <property type="molecule type" value="Genomic_DNA"/>
</dbReference>
<feature type="compositionally biased region" description="Basic residues" evidence="1">
    <location>
        <begin position="514"/>
        <end position="523"/>
    </location>
</feature>
<dbReference type="InParanoid" id="A0A4Q1BBM8"/>
<feature type="region of interest" description="Disordered" evidence="1">
    <location>
        <begin position="119"/>
        <end position="152"/>
    </location>
</feature>
<accession>A0A4Q1BBM8</accession>
<feature type="compositionally biased region" description="Low complexity" evidence="1">
    <location>
        <begin position="247"/>
        <end position="256"/>
    </location>
</feature>
<feature type="compositionally biased region" description="Gly residues" evidence="1">
    <location>
        <begin position="477"/>
        <end position="513"/>
    </location>
</feature>
<evidence type="ECO:0000256" key="1">
    <source>
        <dbReference type="SAM" id="MobiDB-lite"/>
    </source>
</evidence>
<evidence type="ECO:0000313" key="2">
    <source>
        <dbReference type="EMBL" id="RXK35064.1"/>
    </source>
</evidence>
<evidence type="ECO:0000313" key="3">
    <source>
        <dbReference type="Proteomes" id="UP000289152"/>
    </source>
</evidence>
<keyword evidence="3" id="KW-1185">Reference proteome</keyword>
<feature type="region of interest" description="Disordered" evidence="1">
    <location>
        <begin position="215"/>
        <end position="256"/>
    </location>
</feature>
<protein>
    <submittedName>
        <fullName evidence="2">Uncharacterized protein</fullName>
    </submittedName>
</protein>
<feature type="region of interest" description="Disordered" evidence="1">
    <location>
        <begin position="21"/>
        <end position="102"/>
    </location>
</feature>
<dbReference type="Proteomes" id="UP000289152">
    <property type="component" value="Unassembled WGS sequence"/>
</dbReference>
<comment type="caution">
    <text evidence="2">The sequence shown here is derived from an EMBL/GenBank/DDBJ whole genome shotgun (WGS) entry which is preliminary data.</text>
</comment>
<reference evidence="2 3" key="1">
    <citation type="submission" date="2016-06" db="EMBL/GenBank/DDBJ databases">
        <title>Evolution of pathogenesis and genome organization in the Tremellales.</title>
        <authorList>
            <person name="Cuomo C."/>
            <person name="Litvintseva A."/>
            <person name="Heitman J."/>
            <person name="Chen Y."/>
            <person name="Sun S."/>
            <person name="Springer D."/>
            <person name="Dromer F."/>
            <person name="Young S."/>
            <person name="Zeng Q."/>
            <person name="Chapman S."/>
            <person name="Gujja S."/>
            <person name="Saif S."/>
            <person name="Birren B."/>
        </authorList>
    </citation>
    <scope>NUCLEOTIDE SEQUENCE [LARGE SCALE GENOMIC DNA]</scope>
    <source>
        <strain evidence="2 3">ATCC 28783</strain>
    </source>
</reference>
<organism evidence="2 3">
    <name type="scientific">Tremella mesenterica</name>
    <name type="common">Jelly fungus</name>
    <dbReference type="NCBI Taxonomy" id="5217"/>
    <lineage>
        <taxon>Eukaryota</taxon>
        <taxon>Fungi</taxon>
        <taxon>Dikarya</taxon>
        <taxon>Basidiomycota</taxon>
        <taxon>Agaricomycotina</taxon>
        <taxon>Tremellomycetes</taxon>
        <taxon>Tremellales</taxon>
        <taxon>Tremellaceae</taxon>
        <taxon>Tremella</taxon>
    </lineage>
</organism>